<organism evidence="2 3">
    <name type="scientific">[Torrubiella] hemipterigena</name>
    <dbReference type="NCBI Taxonomy" id="1531966"/>
    <lineage>
        <taxon>Eukaryota</taxon>
        <taxon>Fungi</taxon>
        <taxon>Dikarya</taxon>
        <taxon>Ascomycota</taxon>
        <taxon>Pezizomycotina</taxon>
        <taxon>Sordariomycetes</taxon>
        <taxon>Hypocreomycetidae</taxon>
        <taxon>Hypocreales</taxon>
        <taxon>Clavicipitaceae</taxon>
        <taxon>Clavicipitaceae incertae sedis</taxon>
        <taxon>'Torrubiella' clade</taxon>
    </lineage>
</organism>
<gene>
    <name evidence="2" type="ORF">VHEMI01126</name>
</gene>
<evidence type="ECO:0000256" key="1">
    <source>
        <dbReference type="SAM" id="MobiDB-lite"/>
    </source>
</evidence>
<evidence type="ECO:0000313" key="2">
    <source>
        <dbReference type="EMBL" id="CEJ80971.1"/>
    </source>
</evidence>
<proteinExistence type="predicted"/>
<evidence type="ECO:0000313" key="3">
    <source>
        <dbReference type="Proteomes" id="UP000039046"/>
    </source>
</evidence>
<dbReference type="HOGENOM" id="CLU_076636_1_0_1"/>
<feature type="region of interest" description="Disordered" evidence="1">
    <location>
        <begin position="1"/>
        <end position="29"/>
    </location>
</feature>
<name>A0A0A1SS90_9HYPO</name>
<accession>A0A0A1SS90</accession>
<keyword evidence="3" id="KW-1185">Reference proteome</keyword>
<protein>
    <submittedName>
        <fullName evidence="2">Uncharacterized protein</fullName>
    </submittedName>
</protein>
<dbReference type="OrthoDB" id="4188844at2759"/>
<reference evidence="2 3" key="1">
    <citation type="journal article" date="2015" name="Genome Announc.">
        <title>Draft Genome Sequence and Gene Annotation of the Entomopathogenic Fungus Verticillium hemipterigenum.</title>
        <authorList>
            <person name="Horn F."/>
            <person name="Habel A."/>
            <person name="Scharf D.H."/>
            <person name="Dworschak J."/>
            <person name="Brakhage A.A."/>
            <person name="Guthke R."/>
            <person name="Hertweck C."/>
            <person name="Linde J."/>
        </authorList>
    </citation>
    <scope>NUCLEOTIDE SEQUENCE [LARGE SCALE GENOMIC DNA]</scope>
</reference>
<dbReference type="Proteomes" id="UP000039046">
    <property type="component" value="Unassembled WGS sequence"/>
</dbReference>
<dbReference type="AlphaFoldDB" id="A0A0A1SS90"/>
<dbReference type="EMBL" id="CDHN01000001">
    <property type="protein sequence ID" value="CEJ80971.1"/>
    <property type="molecule type" value="Genomic_DNA"/>
</dbReference>
<sequence length="160" mass="17863">MPPMNERSRPMPPPISSRQRVPAGTVPAGDARTQMFRGHMMRRQAAAAPAVPLADSMRLDATVQTEVLDIVVRDQHGEIELGDPPSLIFDDLDDVVLDDGQETEKERQRLTDAVNTHRINQHTTTDQAEVLEALKSSLRAKVSALAEDNWMFEPEDQTRV</sequence>